<feature type="transmembrane region" description="Helical" evidence="1">
    <location>
        <begin position="36"/>
        <end position="58"/>
    </location>
</feature>
<keyword evidence="1" id="KW-1133">Transmembrane helix</keyword>
<dbReference type="WBParaSite" id="L893_g9569.t1">
    <property type="protein sequence ID" value="L893_g9569.t1"/>
    <property type="gene ID" value="L893_g9569"/>
</dbReference>
<keyword evidence="1" id="KW-0812">Transmembrane</keyword>
<organism evidence="3 4">
    <name type="scientific">Steinernema glaseri</name>
    <dbReference type="NCBI Taxonomy" id="37863"/>
    <lineage>
        <taxon>Eukaryota</taxon>
        <taxon>Metazoa</taxon>
        <taxon>Ecdysozoa</taxon>
        <taxon>Nematoda</taxon>
        <taxon>Chromadorea</taxon>
        <taxon>Rhabditida</taxon>
        <taxon>Tylenchina</taxon>
        <taxon>Panagrolaimomorpha</taxon>
        <taxon>Strongyloidoidea</taxon>
        <taxon>Steinernematidae</taxon>
        <taxon>Steinernema</taxon>
    </lineage>
</organism>
<keyword evidence="3" id="KW-1185">Reference proteome</keyword>
<evidence type="ECO:0000313" key="4">
    <source>
        <dbReference type="WBParaSite" id="L893_g9569.t1"/>
    </source>
</evidence>
<evidence type="ECO:0000313" key="3">
    <source>
        <dbReference type="Proteomes" id="UP000095287"/>
    </source>
</evidence>
<accession>A0A1I8AVS5</accession>
<reference evidence="4" key="1">
    <citation type="submission" date="2016-11" db="UniProtKB">
        <authorList>
            <consortium name="WormBaseParasite"/>
        </authorList>
    </citation>
    <scope>IDENTIFICATION</scope>
</reference>
<proteinExistence type="predicted"/>
<feature type="chain" id="PRO_5009315157" evidence="2">
    <location>
        <begin position="21"/>
        <end position="111"/>
    </location>
</feature>
<sequence length="111" mass="12422">MSSIGLFFVLFAVGCDRAAAMNVFKDYGTPLYQHLTIRIGIIVLLIEVVVYIIVRSILMMITIRRYKRKIADACTQSILDDAVYFSGAPKYTTDGLEGSLSNALLPYFNNM</sequence>
<dbReference type="AlphaFoldDB" id="A0A1I8AVS5"/>
<keyword evidence="1" id="KW-0472">Membrane</keyword>
<feature type="signal peptide" evidence="2">
    <location>
        <begin position="1"/>
        <end position="20"/>
    </location>
</feature>
<keyword evidence="2" id="KW-0732">Signal</keyword>
<evidence type="ECO:0000256" key="1">
    <source>
        <dbReference type="SAM" id="Phobius"/>
    </source>
</evidence>
<evidence type="ECO:0000256" key="2">
    <source>
        <dbReference type="SAM" id="SignalP"/>
    </source>
</evidence>
<name>A0A1I8AVS5_9BILA</name>
<protein>
    <submittedName>
        <fullName evidence="4">ABC transmembrane type-1 domain-containing protein</fullName>
    </submittedName>
</protein>
<dbReference type="Proteomes" id="UP000095287">
    <property type="component" value="Unplaced"/>
</dbReference>